<dbReference type="PRINTS" id="PR00469">
    <property type="entry name" value="PNDRDTASEII"/>
</dbReference>
<comment type="similarity">
    <text evidence="3">In the N-terminal section; belongs to the NADH:flavin oxidoreductase/NADH oxidase family.</text>
</comment>
<dbReference type="PANTHER" id="PTHR42917:SF2">
    <property type="entry name" value="2,4-DIENOYL-COA REDUCTASE [(2E)-ENOYL-COA-PRODUCING]"/>
    <property type="match status" value="1"/>
</dbReference>
<keyword evidence="6" id="KW-0479">Metal-binding</keyword>
<evidence type="ECO:0000256" key="8">
    <source>
        <dbReference type="ARBA" id="ARBA00023004"/>
    </source>
</evidence>
<dbReference type="InterPro" id="IPR001155">
    <property type="entry name" value="OxRdtase_FMN_N"/>
</dbReference>
<dbReference type="SUPFAM" id="SSF51395">
    <property type="entry name" value="FMN-linked oxidoreductases"/>
    <property type="match status" value="1"/>
</dbReference>
<evidence type="ECO:0000256" key="1">
    <source>
        <dbReference type="ARBA" id="ARBA00001917"/>
    </source>
</evidence>
<reference evidence="12" key="1">
    <citation type="journal article" date="2013" name="Environ. Microbiol.">
        <title>Microbiota from the distal guts of lean and obese adolescents exhibit partial functional redundancy besides clear differences in community structure.</title>
        <authorList>
            <person name="Ferrer M."/>
            <person name="Ruiz A."/>
            <person name="Lanza F."/>
            <person name="Haange S.B."/>
            <person name="Oberbach A."/>
            <person name="Till H."/>
            <person name="Bargiela R."/>
            <person name="Campoy C."/>
            <person name="Segura M.T."/>
            <person name="Richter M."/>
            <person name="von Bergen M."/>
            <person name="Seifert J."/>
            <person name="Suarez A."/>
        </authorList>
    </citation>
    <scope>NUCLEOTIDE SEQUENCE</scope>
</reference>
<evidence type="ECO:0000256" key="2">
    <source>
        <dbReference type="ARBA" id="ARBA00001966"/>
    </source>
</evidence>
<protein>
    <submittedName>
        <fullName evidence="12">NADH:flavin oxidoreductase/NADH oxidase</fullName>
    </submittedName>
</protein>
<comment type="cofactor">
    <cofactor evidence="2">
        <name>[4Fe-4S] cluster</name>
        <dbReference type="ChEBI" id="CHEBI:49883"/>
    </cofactor>
</comment>
<dbReference type="InterPro" id="IPR023753">
    <property type="entry name" value="FAD/NAD-binding_dom"/>
</dbReference>
<dbReference type="InterPro" id="IPR051793">
    <property type="entry name" value="NADH:flavin_oxidoreductase"/>
</dbReference>
<dbReference type="Gene3D" id="3.50.50.60">
    <property type="entry name" value="FAD/NAD(P)-binding domain"/>
    <property type="match status" value="1"/>
</dbReference>
<accession>K1S9Y4</accession>
<dbReference type="GO" id="GO:0010181">
    <property type="term" value="F:FMN binding"/>
    <property type="evidence" value="ECO:0007669"/>
    <property type="project" value="InterPro"/>
</dbReference>
<dbReference type="GO" id="GO:0046872">
    <property type="term" value="F:metal ion binding"/>
    <property type="evidence" value="ECO:0007669"/>
    <property type="project" value="UniProtKB-KW"/>
</dbReference>
<evidence type="ECO:0000256" key="7">
    <source>
        <dbReference type="ARBA" id="ARBA00023002"/>
    </source>
</evidence>
<dbReference type="SUPFAM" id="SSF51971">
    <property type="entry name" value="Nucleotide-binding domain"/>
    <property type="match status" value="1"/>
</dbReference>
<dbReference type="EMBL" id="AJWY01011634">
    <property type="protein sequence ID" value="EKC52209.1"/>
    <property type="molecule type" value="Genomic_DNA"/>
</dbReference>
<feature type="domain" description="NADH:flavin oxidoreductase/NADH oxidase N-terminal" evidence="10">
    <location>
        <begin position="3"/>
        <end position="188"/>
    </location>
</feature>
<evidence type="ECO:0000256" key="3">
    <source>
        <dbReference type="ARBA" id="ARBA00011048"/>
    </source>
</evidence>
<comment type="caution">
    <text evidence="12">The sequence shown here is derived from an EMBL/GenBank/DDBJ whole genome shotgun (WGS) entry which is preliminary data.</text>
</comment>
<evidence type="ECO:0000259" key="10">
    <source>
        <dbReference type="Pfam" id="PF00724"/>
    </source>
</evidence>
<keyword evidence="9" id="KW-0411">Iron-sulfur</keyword>
<dbReference type="Gene3D" id="3.20.20.70">
    <property type="entry name" value="Aldolase class I"/>
    <property type="match status" value="1"/>
</dbReference>
<gene>
    <name evidence="12" type="ORF">LEA_17007</name>
</gene>
<evidence type="ECO:0000256" key="9">
    <source>
        <dbReference type="ARBA" id="ARBA00023014"/>
    </source>
</evidence>
<dbReference type="GO" id="GO:0051536">
    <property type="term" value="F:iron-sulfur cluster binding"/>
    <property type="evidence" value="ECO:0007669"/>
    <property type="project" value="UniProtKB-KW"/>
</dbReference>
<keyword evidence="5" id="KW-0288">FMN</keyword>
<keyword evidence="4" id="KW-0285">Flavoprotein</keyword>
<dbReference type="InterPro" id="IPR036188">
    <property type="entry name" value="FAD/NAD-bd_sf"/>
</dbReference>
<dbReference type="PRINTS" id="PR00368">
    <property type="entry name" value="FADPNR"/>
</dbReference>
<dbReference type="PANTHER" id="PTHR42917">
    <property type="entry name" value="2,4-DIENOYL-COA REDUCTASE"/>
    <property type="match status" value="1"/>
</dbReference>
<dbReference type="GO" id="GO:0016491">
    <property type="term" value="F:oxidoreductase activity"/>
    <property type="evidence" value="ECO:0007669"/>
    <property type="project" value="UniProtKB-KW"/>
</dbReference>
<comment type="cofactor">
    <cofactor evidence="1">
        <name>FMN</name>
        <dbReference type="ChEBI" id="CHEBI:58210"/>
    </cofactor>
</comment>
<dbReference type="Pfam" id="PF07992">
    <property type="entry name" value="Pyr_redox_2"/>
    <property type="match status" value="1"/>
</dbReference>
<name>K1S9Y4_9ZZZZ</name>
<keyword evidence="7" id="KW-0560">Oxidoreductase</keyword>
<keyword evidence="8" id="KW-0408">Iron</keyword>
<feature type="domain" description="FAD/NAD(P)-binding" evidence="11">
    <location>
        <begin position="235"/>
        <end position="402"/>
    </location>
</feature>
<dbReference type="Gene3D" id="3.40.50.720">
    <property type="entry name" value="NAD(P)-binding Rossmann-like Domain"/>
    <property type="match status" value="1"/>
</dbReference>
<evidence type="ECO:0000256" key="4">
    <source>
        <dbReference type="ARBA" id="ARBA00022630"/>
    </source>
</evidence>
<dbReference type="Pfam" id="PF00724">
    <property type="entry name" value="Oxidored_FMN"/>
    <property type="match status" value="1"/>
</dbReference>
<dbReference type="InterPro" id="IPR013785">
    <property type="entry name" value="Aldolase_TIM"/>
</dbReference>
<evidence type="ECO:0000259" key="11">
    <source>
        <dbReference type="Pfam" id="PF07992"/>
    </source>
</evidence>
<evidence type="ECO:0000256" key="5">
    <source>
        <dbReference type="ARBA" id="ARBA00022643"/>
    </source>
</evidence>
<dbReference type="AlphaFoldDB" id="K1S9Y4"/>
<evidence type="ECO:0000256" key="6">
    <source>
        <dbReference type="ARBA" id="ARBA00022723"/>
    </source>
</evidence>
<sequence length="421" mass="45661">MGESAKLAKNAGVDIIEIHAYGGYLIDQFTSAKWNHRTDEYGGSFENRQRFLREIVEEVRKACGKDYPIAIKMTLDSVDDDERPIEEGLAIAKYLADSGLVDMIHFGRGAYSCRWRMVSSVYQPVGFDLDAAPKVREMIGDLPLMAHGKLNHPDVAEKAIADGLIDLVAIGHGLIADPHWANKVKNGKLDDINPCIGCGECHFNAMKGHSRPCAVNVHGMREGEFPLTPAKSDLNILVIGAGPGGMKAAATAAERGYRVSLYEKNTYMGGIMAAAGAPRFKADVHDQVEYLKRQIAKYPVDLHLNTEITLEDVQRLHPDFVVVATGAKPVVIPVPGADKPHVSTAVPVLLKQKEVGQKVVVVGGGEVGCELSSELCLQGKDVIMIELLDDILRTADHFARMIRTSAISLRTPAPISVAAPD</sequence>
<organism evidence="12">
    <name type="scientific">human gut metagenome</name>
    <dbReference type="NCBI Taxonomy" id="408170"/>
    <lineage>
        <taxon>unclassified sequences</taxon>
        <taxon>metagenomes</taxon>
        <taxon>organismal metagenomes</taxon>
    </lineage>
</organism>
<evidence type="ECO:0000313" key="12">
    <source>
        <dbReference type="EMBL" id="EKC52209.1"/>
    </source>
</evidence>
<proteinExistence type="inferred from homology"/>